<accession>A0A7L6N2X9</accession>
<sequence>MITLRESLEEKSSNMNAIVIDSDDTVLFEGSIRDLFTNNNRLLEREVLEKPYISKGNDWYKVKIK</sequence>
<dbReference type="Proteomes" id="UP000512167">
    <property type="component" value="Chromosome"/>
</dbReference>
<keyword evidence="2" id="KW-1185">Reference proteome</keyword>
<dbReference type="KEGG" id="tbk:HF295_02625"/>
<reference evidence="1 2" key="1">
    <citation type="submission" date="2020-04" db="EMBL/GenBank/DDBJ databases">
        <authorList>
            <person name="Zheng R.K."/>
            <person name="Sun C.M."/>
        </authorList>
    </citation>
    <scope>NUCLEOTIDE SEQUENCE [LARGE SCALE GENOMIC DNA]</scope>
    <source>
        <strain evidence="2">zrk29</strain>
    </source>
</reference>
<dbReference type="RefSeq" id="WP_312032296.1">
    <property type="nucleotide sequence ID" value="NZ_CP051151.1"/>
</dbReference>
<protein>
    <submittedName>
        <fullName evidence="1">Uncharacterized protein</fullName>
    </submittedName>
</protein>
<gene>
    <name evidence="1" type="ORF">HF295_02625</name>
</gene>
<evidence type="ECO:0000313" key="2">
    <source>
        <dbReference type="Proteomes" id="UP000512167"/>
    </source>
</evidence>
<dbReference type="EMBL" id="CP051151">
    <property type="protein sequence ID" value="QLY39812.1"/>
    <property type="molecule type" value="Genomic_DNA"/>
</dbReference>
<evidence type="ECO:0000313" key="1">
    <source>
        <dbReference type="EMBL" id="QLY39812.1"/>
    </source>
</evidence>
<dbReference type="AlphaFoldDB" id="A0A7L6N2X9"/>
<proteinExistence type="predicted"/>
<name>A0A7L6N2X9_9MOLU</name>
<organism evidence="1 2">
    <name type="scientific">Hujiaoplasma nucleasis</name>
    <dbReference type="NCBI Taxonomy" id="2725268"/>
    <lineage>
        <taxon>Bacteria</taxon>
        <taxon>Bacillati</taxon>
        <taxon>Mycoplasmatota</taxon>
        <taxon>Mollicutes</taxon>
        <taxon>Candidatus Izemoplasmatales</taxon>
        <taxon>Hujiaoplasmataceae</taxon>
        <taxon>Hujiaoplasma</taxon>
    </lineage>
</organism>